<sequence>MVGRTALKGRRTAHTRRITNRLGGREGRGSKKIVSAMITFGYLECASDGKGWLQKEEEDTLGKVFRTCSMFPFFLIFSFCTTSVTRGLHPSILCYIHALHLVFFSFHIYFTALLRSYTLQTCFLLPFTWNRLDGFVF</sequence>
<gene>
    <name evidence="2" type="ORF">EJ02DRAFT_122684</name>
</gene>
<feature type="transmembrane region" description="Helical" evidence="1">
    <location>
        <begin position="90"/>
        <end position="110"/>
    </location>
</feature>
<reference evidence="2" key="1">
    <citation type="journal article" date="2020" name="Stud. Mycol.">
        <title>101 Dothideomycetes genomes: a test case for predicting lifestyles and emergence of pathogens.</title>
        <authorList>
            <person name="Haridas S."/>
            <person name="Albert R."/>
            <person name="Binder M."/>
            <person name="Bloem J."/>
            <person name="Labutti K."/>
            <person name="Salamov A."/>
            <person name="Andreopoulos B."/>
            <person name="Baker S."/>
            <person name="Barry K."/>
            <person name="Bills G."/>
            <person name="Bluhm B."/>
            <person name="Cannon C."/>
            <person name="Castanera R."/>
            <person name="Culley D."/>
            <person name="Daum C."/>
            <person name="Ezra D."/>
            <person name="Gonzalez J."/>
            <person name="Henrissat B."/>
            <person name="Kuo A."/>
            <person name="Liang C."/>
            <person name="Lipzen A."/>
            <person name="Lutzoni F."/>
            <person name="Magnuson J."/>
            <person name="Mondo S."/>
            <person name="Nolan M."/>
            <person name="Ohm R."/>
            <person name="Pangilinan J."/>
            <person name="Park H.-J."/>
            <person name="Ramirez L."/>
            <person name="Alfaro M."/>
            <person name="Sun H."/>
            <person name="Tritt A."/>
            <person name="Yoshinaga Y."/>
            <person name="Zwiers L.-H."/>
            <person name="Turgeon B."/>
            <person name="Goodwin S."/>
            <person name="Spatafora J."/>
            <person name="Crous P."/>
            <person name="Grigoriev I."/>
        </authorList>
    </citation>
    <scope>NUCLEOTIDE SEQUENCE</scope>
    <source>
        <strain evidence="2">CBS 161.51</strain>
    </source>
</reference>
<proteinExistence type="predicted"/>
<organism evidence="2 3">
    <name type="scientific">Clathrospora elynae</name>
    <dbReference type="NCBI Taxonomy" id="706981"/>
    <lineage>
        <taxon>Eukaryota</taxon>
        <taxon>Fungi</taxon>
        <taxon>Dikarya</taxon>
        <taxon>Ascomycota</taxon>
        <taxon>Pezizomycotina</taxon>
        <taxon>Dothideomycetes</taxon>
        <taxon>Pleosporomycetidae</taxon>
        <taxon>Pleosporales</taxon>
        <taxon>Diademaceae</taxon>
        <taxon>Clathrospora</taxon>
    </lineage>
</organism>
<evidence type="ECO:0000313" key="2">
    <source>
        <dbReference type="EMBL" id="KAF1943829.1"/>
    </source>
</evidence>
<dbReference type="Proteomes" id="UP000800038">
    <property type="component" value="Unassembled WGS sequence"/>
</dbReference>
<evidence type="ECO:0000313" key="3">
    <source>
        <dbReference type="Proteomes" id="UP000800038"/>
    </source>
</evidence>
<dbReference type="AlphaFoldDB" id="A0A6A5SWY0"/>
<keyword evidence="1" id="KW-1133">Transmembrane helix</keyword>
<keyword evidence="1" id="KW-0472">Membrane</keyword>
<dbReference type="EMBL" id="ML976022">
    <property type="protein sequence ID" value="KAF1943829.1"/>
    <property type="molecule type" value="Genomic_DNA"/>
</dbReference>
<accession>A0A6A5SWY0</accession>
<evidence type="ECO:0000256" key="1">
    <source>
        <dbReference type="SAM" id="Phobius"/>
    </source>
</evidence>
<name>A0A6A5SWY0_9PLEO</name>
<keyword evidence="1" id="KW-0812">Transmembrane</keyword>
<keyword evidence="3" id="KW-1185">Reference proteome</keyword>
<protein>
    <submittedName>
        <fullName evidence="2">Uncharacterized protein</fullName>
    </submittedName>
</protein>